<gene>
    <name evidence="2" type="ORF">EV193_102398</name>
</gene>
<keyword evidence="3" id="KW-1185">Reference proteome</keyword>
<comment type="caution">
    <text evidence="2">The sequence shown here is derived from an EMBL/GenBank/DDBJ whole genome shotgun (WGS) entry which is preliminary data.</text>
</comment>
<evidence type="ECO:0000313" key="2">
    <source>
        <dbReference type="EMBL" id="RZS43419.1"/>
    </source>
</evidence>
<evidence type="ECO:0000256" key="1">
    <source>
        <dbReference type="SAM" id="SignalP"/>
    </source>
</evidence>
<sequence length="294" mass="31235">MSATARAVAAAMALAAMIVFAPAKAPAAPAPSLAEHVAEVVRTLPGRDSDAFVDGPPNEVDTAASAIAAARAGDIAGARAMLAPLAYEVHELETYLVIQERTPCQRCWGTYVINRSSSAKNVFVEIPHPLHDQNTPEFGVEAFQRTGASLLLLAGTHRYANGEPSDACRGVESDMARNDHSLFMAVHRIAGQGTVALQYHGFADRDGYPDVVLSNGNDTPPAELHRLRTEFTDRGIDAGVFDGDQWADLGATCNPQGKHSRATGGQFVHQEFRPAIRMDAGKRSEAVAAVLAVL</sequence>
<protein>
    <submittedName>
        <fullName evidence="2">Uncharacterized protein</fullName>
    </submittedName>
</protein>
<dbReference type="EMBL" id="SGWQ01000002">
    <property type="protein sequence ID" value="RZS43419.1"/>
    <property type="molecule type" value="Genomic_DNA"/>
</dbReference>
<dbReference type="Proteomes" id="UP000294257">
    <property type="component" value="Unassembled WGS sequence"/>
</dbReference>
<dbReference type="AlphaFoldDB" id="A0A4Q7L1M7"/>
<name>A0A4Q7L1M7_9PSEU</name>
<organism evidence="2 3">
    <name type="scientific">Herbihabitans rhizosphaerae</name>
    <dbReference type="NCBI Taxonomy" id="1872711"/>
    <lineage>
        <taxon>Bacteria</taxon>
        <taxon>Bacillati</taxon>
        <taxon>Actinomycetota</taxon>
        <taxon>Actinomycetes</taxon>
        <taxon>Pseudonocardiales</taxon>
        <taxon>Pseudonocardiaceae</taxon>
        <taxon>Herbihabitans</taxon>
    </lineage>
</organism>
<accession>A0A4Q7L1M7</accession>
<dbReference type="RefSeq" id="WP_165401248.1">
    <property type="nucleotide sequence ID" value="NZ_SGWQ01000002.1"/>
</dbReference>
<proteinExistence type="predicted"/>
<keyword evidence="1" id="KW-0732">Signal</keyword>
<feature type="chain" id="PRO_5020559662" evidence="1">
    <location>
        <begin position="28"/>
        <end position="294"/>
    </location>
</feature>
<evidence type="ECO:0000313" key="3">
    <source>
        <dbReference type="Proteomes" id="UP000294257"/>
    </source>
</evidence>
<feature type="signal peptide" evidence="1">
    <location>
        <begin position="1"/>
        <end position="27"/>
    </location>
</feature>
<reference evidence="2 3" key="1">
    <citation type="submission" date="2019-02" db="EMBL/GenBank/DDBJ databases">
        <title>Genomic Encyclopedia of Type Strains, Phase IV (KMG-IV): sequencing the most valuable type-strain genomes for metagenomic binning, comparative biology and taxonomic classification.</title>
        <authorList>
            <person name="Goeker M."/>
        </authorList>
    </citation>
    <scope>NUCLEOTIDE SEQUENCE [LARGE SCALE GENOMIC DNA]</scope>
    <source>
        <strain evidence="2 3">DSM 101727</strain>
    </source>
</reference>